<dbReference type="EMBL" id="MORL01000255">
    <property type="protein sequence ID" value="OIN55420.1"/>
    <property type="molecule type" value="Genomic_DNA"/>
</dbReference>
<name>A0A1S2VAF4_9BACT</name>
<gene>
    <name evidence="1" type="ORF">BLX24_31105</name>
</gene>
<protein>
    <submittedName>
        <fullName evidence="1">Uncharacterized protein</fullName>
    </submittedName>
</protein>
<comment type="caution">
    <text evidence="1">The sequence shown here is derived from an EMBL/GenBank/DDBJ whole genome shotgun (WGS) entry which is preliminary data.</text>
</comment>
<dbReference type="Proteomes" id="UP000181790">
    <property type="component" value="Unassembled WGS sequence"/>
</dbReference>
<dbReference type="AlphaFoldDB" id="A0A1S2VAF4"/>
<reference evidence="1 2" key="1">
    <citation type="submission" date="2016-10" db="EMBL/GenBank/DDBJ databases">
        <title>Arsenicibacter rosenii gen. nov., sp. nov., an efficient arsenic-methylating bacterium isolated from an arsenic-contaminated paddy soil.</title>
        <authorList>
            <person name="Huang K."/>
        </authorList>
    </citation>
    <scope>NUCLEOTIDE SEQUENCE [LARGE SCALE GENOMIC DNA]</scope>
    <source>
        <strain evidence="1 2">SM-1</strain>
    </source>
</reference>
<organism evidence="1 2">
    <name type="scientific">Arsenicibacter rosenii</name>
    <dbReference type="NCBI Taxonomy" id="1750698"/>
    <lineage>
        <taxon>Bacteria</taxon>
        <taxon>Pseudomonadati</taxon>
        <taxon>Bacteroidota</taxon>
        <taxon>Cytophagia</taxon>
        <taxon>Cytophagales</taxon>
        <taxon>Spirosomataceae</taxon>
        <taxon>Arsenicibacter</taxon>
    </lineage>
</organism>
<proteinExistence type="predicted"/>
<sequence>MTPTSIYRDFFRPVAEAVPGVKTVMFGDGSTVDRMTADSRSADMYPCIFSLRPRYRMHDNGAHNYLAFFEAVFYVFVPAPVDDYGAQDAAYDQAEQMALAVLQQFKDGDGEACILETNTIECEPVSMMTVDPLSAYEVKLKLALPVASVFN</sequence>
<accession>A0A1S2VAF4</accession>
<evidence type="ECO:0000313" key="1">
    <source>
        <dbReference type="EMBL" id="OIN55420.1"/>
    </source>
</evidence>
<keyword evidence="2" id="KW-1185">Reference proteome</keyword>
<evidence type="ECO:0000313" key="2">
    <source>
        <dbReference type="Proteomes" id="UP000181790"/>
    </source>
</evidence>
<dbReference type="OrthoDB" id="959478at2"/>